<dbReference type="OrthoDB" id="191061at2759"/>
<name>A0A3R7QMZ3_PENVA</name>
<sequence length="110" mass="12431">MSVPSQVQYHADFEKNKAKFTQVADDPETQRLKKNTKIISNVAYHGELERKAEMERKRSEPGEEDEGASLPGLSRRPCDMLRFRPNDEVCHVVSVSRNVNMSLGLTASDP</sequence>
<dbReference type="InterPro" id="IPR051759">
    <property type="entry name" value="LIM-SH3_domain_protein"/>
</dbReference>
<accession>A0A3R7QMZ3</accession>
<dbReference type="STRING" id="6689.A0A3R7QMZ3"/>
<dbReference type="SMART" id="SM00227">
    <property type="entry name" value="NEBU"/>
    <property type="match status" value="1"/>
</dbReference>
<evidence type="ECO:0000256" key="1">
    <source>
        <dbReference type="ARBA" id="ARBA00022737"/>
    </source>
</evidence>
<dbReference type="GO" id="GO:0005737">
    <property type="term" value="C:cytoplasm"/>
    <property type="evidence" value="ECO:0007669"/>
    <property type="project" value="UniProtKB-ARBA"/>
</dbReference>
<dbReference type="Pfam" id="PF00880">
    <property type="entry name" value="Nebulin"/>
    <property type="match status" value="1"/>
</dbReference>
<dbReference type="GO" id="GO:0051015">
    <property type="term" value="F:actin filament binding"/>
    <property type="evidence" value="ECO:0007669"/>
    <property type="project" value="TreeGrafter"/>
</dbReference>
<dbReference type="Proteomes" id="UP000283509">
    <property type="component" value="Unassembled WGS sequence"/>
</dbReference>
<proteinExistence type="predicted"/>
<comment type="caution">
    <text evidence="3">The sequence shown here is derived from an EMBL/GenBank/DDBJ whole genome shotgun (WGS) entry which is preliminary data.</text>
</comment>
<organism evidence="3 4">
    <name type="scientific">Penaeus vannamei</name>
    <name type="common">Whiteleg shrimp</name>
    <name type="synonym">Litopenaeus vannamei</name>
    <dbReference type="NCBI Taxonomy" id="6689"/>
    <lineage>
        <taxon>Eukaryota</taxon>
        <taxon>Metazoa</taxon>
        <taxon>Ecdysozoa</taxon>
        <taxon>Arthropoda</taxon>
        <taxon>Crustacea</taxon>
        <taxon>Multicrustacea</taxon>
        <taxon>Malacostraca</taxon>
        <taxon>Eumalacostraca</taxon>
        <taxon>Eucarida</taxon>
        <taxon>Decapoda</taxon>
        <taxon>Dendrobranchiata</taxon>
        <taxon>Penaeoidea</taxon>
        <taxon>Penaeidae</taxon>
        <taxon>Penaeus</taxon>
    </lineage>
</organism>
<feature type="compositionally biased region" description="Basic and acidic residues" evidence="2">
    <location>
        <begin position="46"/>
        <end position="61"/>
    </location>
</feature>
<reference evidence="3 4" key="1">
    <citation type="submission" date="2018-04" db="EMBL/GenBank/DDBJ databases">
        <authorList>
            <person name="Zhang X."/>
            <person name="Yuan J."/>
            <person name="Li F."/>
            <person name="Xiang J."/>
        </authorList>
    </citation>
    <scope>NUCLEOTIDE SEQUENCE [LARGE SCALE GENOMIC DNA]</scope>
    <source>
        <tissue evidence="3">Muscle</tissue>
    </source>
</reference>
<dbReference type="PROSITE" id="PS51216">
    <property type="entry name" value="NEBULIN"/>
    <property type="match status" value="1"/>
</dbReference>
<keyword evidence="1" id="KW-0677">Repeat</keyword>
<protein>
    <submittedName>
        <fullName evidence="3">Uncharacterized protein</fullName>
    </submittedName>
</protein>
<dbReference type="AlphaFoldDB" id="A0A3R7QMZ3"/>
<evidence type="ECO:0000256" key="2">
    <source>
        <dbReference type="SAM" id="MobiDB-lite"/>
    </source>
</evidence>
<evidence type="ECO:0000313" key="3">
    <source>
        <dbReference type="EMBL" id="ROT84287.1"/>
    </source>
</evidence>
<gene>
    <name evidence="3" type="ORF">C7M84_022523</name>
</gene>
<keyword evidence="4" id="KW-1185">Reference proteome</keyword>
<dbReference type="PANTHER" id="PTHR46218:SF4">
    <property type="entry name" value="LIM AND SH3 DOMAIN PROTEIN LASP"/>
    <property type="match status" value="1"/>
</dbReference>
<dbReference type="GO" id="GO:0005925">
    <property type="term" value="C:focal adhesion"/>
    <property type="evidence" value="ECO:0007669"/>
    <property type="project" value="TreeGrafter"/>
</dbReference>
<dbReference type="PANTHER" id="PTHR46218">
    <property type="entry name" value="LASP"/>
    <property type="match status" value="1"/>
</dbReference>
<dbReference type="InterPro" id="IPR000900">
    <property type="entry name" value="Nebulin_repeat"/>
</dbReference>
<dbReference type="EMBL" id="QCYY01000567">
    <property type="protein sequence ID" value="ROT84287.1"/>
    <property type="molecule type" value="Genomic_DNA"/>
</dbReference>
<feature type="region of interest" description="Disordered" evidence="2">
    <location>
        <begin position="44"/>
        <end position="77"/>
    </location>
</feature>
<evidence type="ECO:0000313" key="4">
    <source>
        <dbReference type="Proteomes" id="UP000283509"/>
    </source>
</evidence>
<reference evidence="3 4" key="2">
    <citation type="submission" date="2019-01" db="EMBL/GenBank/DDBJ databases">
        <title>The decoding of complex shrimp genome reveals the adaptation for benthos swimmer, frequently molting mechanism and breeding impact on genome.</title>
        <authorList>
            <person name="Sun Y."/>
            <person name="Gao Y."/>
            <person name="Yu Y."/>
        </authorList>
    </citation>
    <scope>NUCLEOTIDE SEQUENCE [LARGE SCALE GENOMIC DNA]</scope>
    <source>
        <tissue evidence="3">Muscle</tissue>
    </source>
</reference>